<feature type="compositionally biased region" description="Polar residues" evidence="1">
    <location>
        <begin position="91"/>
        <end position="103"/>
    </location>
</feature>
<feature type="compositionally biased region" description="Basic and acidic residues" evidence="1">
    <location>
        <begin position="108"/>
        <end position="123"/>
    </location>
</feature>
<comment type="caution">
    <text evidence="2">The sequence shown here is derived from an EMBL/GenBank/DDBJ whole genome shotgun (WGS) entry which is preliminary data.</text>
</comment>
<feature type="compositionally biased region" description="Polar residues" evidence="1">
    <location>
        <begin position="235"/>
        <end position="245"/>
    </location>
</feature>
<evidence type="ECO:0000313" key="2">
    <source>
        <dbReference type="EMBL" id="CAE8605364.1"/>
    </source>
</evidence>
<evidence type="ECO:0000256" key="1">
    <source>
        <dbReference type="SAM" id="MobiDB-lite"/>
    </source>
</evidence>
<proteinExistence type="predicted"/>
<gene>
    <name evidence="2" type="ORF">PGLA1383_LOCUS23481</name>
</gene>
<feature type="non-terminal residue" evidence="2">
    <location>
        <position position="308"/>
    </location>
</feature>
<feature type="compositionally biased region" description="Low complexity" evidence="1">
    <location>
        <begin position="151"/>
        <end position="160"/>
    </location>
</feature>
<dbReference type="AlphaFoldDB" id="A0A813F227"/>
<feature type="compositionally biased region" description="Low complexity" evidence="1">
    <location>
        <begin position="197"/>
        <end position="211"/>
    </location>
</feature>
<organism evidence="2 3">
    <name type="scientific">Polarella glacialis</name>
    <name type="common">Dinoflagellate</name>
    <dbReference type="NCBI Taxonomy" id="89957"/>
    <lineage>
        <taxon>Eukaryota</taxon>
        <taxon>Sar</taxon>
        <taxon>Alveolata</taxon>
        <taxon>Dinophyceae</taxon>
        <taxon>Suessiales</taxon>
        <taxon>Suessiaceae</taxon>
        <taxon>Polarella</taxon>
    </lineage>
</organism>
<protein>
    <submittedName>
        <fullName evidence="2">Uncharacterized protein</fullName>
    </submittedName>
</protein>
<name>A0A813F227_POLGL</name>
<dbReference type="Proteomes" id="UP000654075">
    <property type="component" value="Unassembled WGS sequence"/>
</dbReference>
<dbReference type="EMBL" id="CAJNNV010017757">
    <property type="protein sequence ID" value="CAE8605364.1"/>
    <property type="molecule type" value="Genomic_DNA"/>
</dbReference>
<sequence length="308" mass="32275">VKPLTDVGLDIINQTTPPLHHNGTRGLQAYDYGAAPYREESSRSCGSAFNFVPAPMRSYLDHPEDMSTLQRQNDELARNMQELERAKSLAAVTSAQHQQNRSARQGRMRREAELALQKGKEIQADFGSPTQSASPGAFSPSHPTPDGAGGENAAAIAADDPLVVPESGAHERVGRSKAAQALKKGASEELAETVRQAAASGPGGASSTAATLHRPSWSQEASAKAKAKLQPEASHASQARSSRGHSQPGPPTTTKRPTPPEEGEPPGSTGTDSAAENSGLLAAPGCAPFLDTSPGRFGFPVLRSRSYS</sequence>
<keyword evidence="3" id="KW-1185">Reference proteome</keyword>
<evidence type="ECO:0000313" key="3">
    <source>
        <dbReference type="Proteomes" id="UP000654075"/>
    </source>
</evidence>
<reference evidence="2" key="1">
    <citation type="submission" date="2021-02" db="EMBL/GenBank/DDBJ databases">
        <authorList>
            <person name="Dougan E. K."/>
            <person name="Rhodes N."/>
            <person name="Thang M."/>
            <person name="Chan C."/>
        </authorList>
    </citation>
    <scope>NUCLEOTIDE SEQUENCE</scope>
</reference>
<feature type="region of interest" description="Disordered" evidence="1">
    <location>
        <begin position="90"/>
        <end position="308"/>
    </location>
</feature>
<accession>A0A813F227</accession>